<accession>A0A0A2MG95</accession>
<evidence type="ECO:0000256" key="8">
    <source>
        <dbReference type="ARBA" id="ARBA00022840"/>
    </source>
</evidence>
<dbReference type="OrthoDB" id="9776634at2"/>
<sequence>MKFQNSAILSLGSNLGNRLESLQQGIDYIHSHIATVIKTSGVYETPAWGFEGDAFYNCALLVHTSKSAIELLQGLLAAEAQCGRVRSATGEYISRTIDIDIIAFNDEVINKPHLQVPHPRMAGRNFVLYPLRDISPQWVHPILNMDINQLIAETEDTSDCELVTQLTSPADAYSPERFNYIAIEGNIGAGKTSLALKISEDFNAQLVPERFADNPFLPKFYADQARYAFSLEMSFLADRYQQLTDDLSQLNLFSDFVVADYYIVKSLIFSKITLSEDEYRLYHRLFDIMYKELPKPGLYIYLYQSTERLLQQIKKRGRDYEQDITVEYLDNINRGYLDFIKSATGLNVLVIDVTDKDFVNNQEDYLWILDQLKGVNKQ</sequence>
<keyword evidence="6" id="KW-0547">Nucleotide-binding</keyword>
<evidence type="ECO:0000256" key="1">
    <source>
        <dbReference type="ARBA" id="ARBA00005051"/>
    </source>
</evidence>
<dbReference type="InterPro" id="IPR031314">
    <property type="entry name" value="DNK_dom"/>
</dbReference>
<dbReference type="SUPFAM" id="SSF52540">
    <property type="entry name" value="P-loop containing nucleoside triphosphate hydrolases"/>
    <property type="match status" value="1"/>
</dbReference>
<evidence type="ECO:0000256" key="9">
    <source>
        <dbReference type="ARBA" id="ARBA00022909"/>
    </source>
</evidence>
<keyword evidence="16" id="KW-1185">Reference proteome</keyword>
<keyword evidence="7 15" id="KW-0418">Kinase</keyword>
<dbReference type="PANTHER" id="PTHR43071:SF1">
    <property type="entry name" value="2-AMINO-4-HYDROXY-6-HYDROXYMETHYLDIHYDROPTERIDINE PYROPHOSPHOKINASE"/>
    <property type="match status" value="1"/>
</dbReference>
<evidence type="ECO:0000256" key="11">
    <source>
        <dbReference type="ARBA" id="ARBA00029766"/>
    </source>
</evidence>
<evidence type="ECO:0000256" key="5">
    <source>
        <dbReference type="ARBA" id="ARBA00022679"/>
    </source>
</evidence>
<dbReference type="InterPro" id="IPR035907">
    <property type="entry name" value="Hppk_sf"/>
</dbReference>
<keyword evidence="5" id="KW-0808">Transferase</keyword>
<reference evidence="15 16" key="1">
    <citation type="submission" date="2013-09" db="EMBL/GenBank/DDBJ databases">
        <authorList>
            <person name="Zeng Z."/>
            <person name="Chen C."/>
        </authorList>
    </citation>
    <scope>NUCLEOTIDE SEQUENCE [LARGE SCALE GENOMIC DNA]</scope>
    <source>
        <strain evidence="15 16">WB 3.3-2</strain>
    </source>
</reference>
<evidence type="ECO:0000256" key="4">
    <source>
        <dbReference type="ARBA" id="ARBA00016218"/>
    </source>
</evidence>
<dbReference type="STRING" id="1121895.GCA_000378485_02255"/>
<dbReference type="NCBIfam" id="TIGR01498">
    <property type="entry name" value="folK"/>
    <property type="match status" value="1"/>
</dbReference>
<dbReference type="RefSeq" id="WP_020213416.1">
    <property type="nucleotide sequence ID" value="NZ_JRLX01000005.1"/>
</dbReference>
<evidence type="ECO:0000256" key="10">
    <source>
        <dbReference type="ARBA" id="ARBA00029409"/>
    </source>
</evidence>
<dbReference type="GO" id="GO:0046654">
    <property type="term" value="P:tetrahydrofolate biosynthetic process"/>
    <property type="evidence" value="ECO:0007669"/>
    <property type="project" value="UniProtKB-UniPathway"/>
</dbReference>
<proteinExistence type="inferred from homology"/>
<dbReference type="EC" id="2.7.6.3" evidence="3"/>
<dbReference type="Proteomes" id="UP000030152">
    <property type="component" value="Unassembled WGS sequence"/>
</dbReference>
<dbReference type="PANTHER" id="PTHR43071">
    <property type="entry name" value="2-AMINO-4-HYDROXY-6-HYDROXYMETHYLDIHYDROPTERIDINE PYROPHOSPHOKINASE"/>
    <property type="match status" value="1"/>
</dbReference>
<dbReference type="EMBL" id="JRLX01000005">
    <property type="protein sequence ID" value="KGO87335.1"/>
    <property type="molecule type" value="Genomic_DNA"/>
</dbReference>
<keyword evidence="9" id="KW-0289">Folate biosynthesis</keyword>
<dbReference type="GO" id="GO:0046656">
    <property type="term" value="P:folic acid biosynthetic process"/>
    <property type="evidence" value="ECO:0007669"/>
    <property type="project" value="UniProtKB-KW"/>
</dbReference>
<evidence type="ECO:0000256" key="12">
    <source>
        <dbReference type="ARBA" id="ARBA00033413"/>
    </source>
</evidence>
<evidence type="ECO:0000259" key="14">
    <source>
        <dbReference type="Pfam" id="PF01712"/>
    </source>
</evidence>
<evidence type="ECO:0000256" key="6">
    <source>
        <dbReference type="ARBA" id="ARBA00022741"/>
    </source>
</evidence>
<comment type="pathway">
    <text evidence="1">Cofactor biosynthesis; tetrahydrofolate biosynthesis; 2-amino-4-hydroxy-6-hydroxymethyl-7,8-dihydropteridine diphosphate from 7,8-dihydroneopterin triphosphate: step 4/4.</text>
</comment>
<dbReference type="eggNOG" id="COG0801">
    <property type="taxonomic scope" value="Bacteria"/>
</dbReference>
<evidence type="ECO:0000313" key="15">
    <source>
        <dbReference type="EMBL" id="KGO87335.1"/>
    </source>
</evidence>
<name>A0A0A2MG95_9FLAO</name>
<dbReference type="eggNOG" id="COG1428">
    <property type="taxonomic scope" value="Bacteria"/>
</dbReference>
<dbReference type="SUPFAM" id="SSF55083">
    <property type="entry name" value="6-hydroxymethyl-7,8-dihydropterin pyrophosphokinase, HPPK"/>
    <property type="match status" value="1"/>
</dbReference>
<dbReference type="Gene3D" id="3.30.70.560">
    <property type="entry name" value="7,8-Dihydro-6-hydroxymethylpterin-pyrophosphokinase HPPK"/>
    <property type="match status" value="1"/>
</dbReference>
<comment type="similarity">
    <text evidence="2">Belongs to the HPPK family.</text>
</comment>
<gene>
    <name evidence="15" type="ORF">Q765_06625</name>
</gene>
<comment type="function">
    <text evidence="10">Catalyzes the transfer of pyrophosphate from adenosine triphosphate (ATP) to 6-hydroxymethyl-7,8-dihydropterin, an enzymatic step in folate biosynthesis pathway.</text>
</comment>
<evidence type="ECO:0000256" key="7">
    <source>
        <dbReference type="ARBA" id="ARBA00022777"/>
    </source>
</evidence>
<dbReference type="Pfam" id="PF01712">
    <property type="entry name" value="dNK"/>
    <property type="match status" value="1"/>
</dbReference>
<dbReference type="GO" id="GO:0005524">
    <property type="term" value="F:ATP binding"/>
    <property type="evidence" value="ECO:0007669"/>
    <property type="project" value="UniProtKB-KW"/>
</dbReference>
<organism evidence="15 16">
    <name type="scientific">Flavobacterium rivuli WB 3.3-2 = DSM 21788</name>
    <dbReference type="NCBI Taxonomy" id="1121895"/>
    <lineage>
        <taxon>Bacteria</taxon>
        <taxon>Pseudomonadati</taxon>
        <taxon>Bacteroidota</taxon>
        <taxon>Flavobacteriia</taxon>
        <taxon>Flavobacteriales</taxon>
        <taxon>Flavobacteriaceae</taxon>
        <taxon>Flavobacterium</taxon>
    </lineage>
</organism>
<dbReference type="Pfam" id="PF01288">
    <property type="entry name" value="HPPK"/>
    <property type="match status" value="1"/>
</dbReference>
<evidence type="ECO:0000259" key="13">
    <source>
        <dbReference type="Pfam" id="PF01288"/>
    </source>
</evidence>
<dbReference type="InterPro" id="IPR000550">
    <property type="entry name" value="Hppk"/>
</dbReference>
<evidence type="ECO:0000256" key="2">
    <source>
        <dbReference type="ARBA" id="ARBA00005810"/>
    </source>
</evidence>
<dbReference type="AlphaFoldDB" id="A0A0A2MG95"/>
<evidence type="ECO:0000256" key="3">
    <source>
        <dbReference type="ARBA" id="ARBA00013253"/>
    </source>
</evidence>
<protein>
    <recommendedName>
        <fullName evidence="4">2-amino-4-hydroxy-6-hydroxymethyldihydropteridine pyrophosphokinase</fullName>
        <ecNumber evidence="3">2.7.6.3</ecNumber>
    </recommendedName>
    <alternativeName>
        <fullName evidence="11">6-hydroxymethyl-7,8-dihydropterin pyrophosphokinase</fullName>
    </alternativeName>
    <alternativeName>
        <fullName evidence="12">7,8-dihydro-6-hydroxymethylpterin-pyrophosphokinase</fullName>
    </alternativeName>
</protein>
<dbReference type="GO" id="GO:0003848">
    <property type="term" value="F:2-amino-4-hydroxy-6-hydroxymethyldihydropteridine diphosphokinase activity"/>
    <property type="evidence" value="ECO:0007669"/>
    <property type="project" value="UniProtKB-EC"/>
</dbReference>
<comment type="caution">
    <text evidence="15">The sequence shown here is derived from an EMBL/GenBank/DDBJ whole genome shotgun (WGS) entry which is preliminary data.</text>
</comment>
<dbReference type="InterPro" id="IPR027417">
    <property type="entry name" value="P-loop_NTPase"/>
</dbReference>
<dbReference type="Gene3D" id="3.40.50.300">
    <property type="entry name" value="P-loop containing nucleotide triphosphate hydrolases"/>
    <property type="match status" value="1"/>
</dbReference>
<dbReference type="CDD" id="cd01673">
    <property type="entry name" value="dNK"/>
    <property type="match status" value="1"/>
</dbReference>
<feature type="domain" description="Deoxynucleoside kinase" evidence="14">
    <location>
        <begin position="181"/>
        <end position="372"/>
    </location>
</feature>
<feature type="domain" description="7,8-dihydro-6-hydroxymethylpterin-pyrophosphokinase" evidence="13">
    <location>
        <begin position="8"/>
        <end position="136"/>
    </location>
</feature>
<evidence type="ECO:0000313" key="16">
    <source>
        <dbReference type="Proteomes" id="UP000030152"/>
    </source>
</evidence>
<keyword evidence="8" id="KW-0067">ATP-binding</keyword>
<dbReference type="UniPathway" id="UPA00077">
    <property type="reaction ID" value="UER00155"/>
</dbReference>
<dbReference type="GO" id="GO:0016301">
    <property type="term" value="F:kinase activity"/>
    <property type="evidence" value="ECO:0007669"/>
    <property type="project" value="UniProtKB-KW"/>
</dbReference>
<dbReference type="CDD" id="cd00483">
    <property type="entry name" value="HPPK"/>
    <property type="match status" value="1"/>
</dbReference>